<gene>
    <name evidence="1" type="ORF">EV702DRAFT_470852</name>
</gene>
<reference evidence="1" key="1">
    <citation type="journal article" date="2020" name="New Phytol.">
        <title>Comparative genomics reveals dynamic genome evolution in host specialist ectomycorrhizal fungi.</title>
        <authorList>
            <person name="Lofgren L.A."/>
            <person name="Nguyen N.H."/>
            <person name="Vilgalys R."/>
            <person name="Ruytinx J."/>
            <person name="Liao H.L."/>
            <person name="Branco S."/>
            <person name="Kuo A."/>
            <person name="LaButti K."/>
            <person name="Lipzen A."/>
            <person name="Andreopoulos W."/>
            <person name="Pangilinan J."/>
            <person name="Riley R."/>
            <person name="Hundley H."/>
            <person name="Na H."/>
            <person name="Barry K."/>
            <person name="Grigoriev I.V."/>
            <person name="Stajich J.E."/>
            <person name="Kennedy P.G."/>
        </authorList>
    </citation>
    <scope>NUCLEOTIDE SEQUENCE</scope>
    <source>
        <strain evidence="1">DOB743</strain>
    </source>
</reference>
<keyword evidence="2" id="KW-1185">Reference proteome</keyword>
<comment type="caution">
    <text evidence="1">The sequence shown here is derived from an EMBL/GenBank/DDBJ whole genome shotgun (WGS) entry which is preliminary data.</text>
</comment>
<sequence>MIFDSQVDSSYVTVSHRRKAYGTPATVVKGWPANRRGRLLIISMLHHAVANFDLSSDHHHLDGECYCNLKIRTTPGPGNGADSRQRPKVNRSSRRLGIEMLDASLMRNLGDVSNIQFVGGTSVTVGKARVVRMKLESFLEVYSLRFLFKSNYDRRPSRITAAVFCRTSWFSQTTPGSFASSGSSQLKAELAALLLGFGSFTAYCP</sequence>
<dbReference type="EMBL" id="JABBWD010000038">
    <property type="protein sequence ID" value="KAG1774826.1"/>
    <property type="molecule type" value="Genomic_DNA"/>
</dbReference>
<organism evidence="1 2">
    <name type="scientific">Suillus placidus</name>
    <dbReference type="NCBI Taxonomy" id="48579"/>
    <lineage>
        <taxon>Eukaryota</taxon>
        <taxon>Fungi</taxon>
        <taxon>Dikarya</taxon>
        <taxon>Basidiomycota</taxon>
        <taxon>Agaricomycotina</taxon>
        <taxon>Agaricomycetes</taxon>
        <taxon>Agaricomycetidae</taxon>
        <taxon>Boletales</taxon>
        <taxon>Suillineae</taxon>
        <taxon>Suillaceae</taxon>
        <taxon>Suillus</taxon>
    </lineage>
</organism>
<dbReference type="Proteomes" id="UP000714275">
    <property type="component" value="Unassembled WGS sequence"/>
</dbReference>
<dbReference type="AlphaFoldDB" id="A0A9P7D1A0"/>
<evidence type="ECO:0000313" key="2">
    <source>
        <dbReference type="Proteomes" id="UP000714275"/>
    </source>
</evidence>
<accession>A0A9P7D1A0</accession>
<protein>
    <submittedName>
        <fullName evidence="1">Uncharacterized protein</fullName>
    </submittedName>
</protein>
<name>A0A9P7D1A0_9AGAM</name>
<proteinExistence type="predicted"/>
<evidence type="ECO:0000313" key="1">
    <source>
        <dbReference type="EMBL" id="KAG1774826.1"/>
    </source>
</evidence>